<dbReference type="EC" id="2.4.1.1" evidence="10"/>
<comment type="similarity">
    <text evidence="3 10">Belongs to the glycogen phosphorylase family.</text>
</comment>
<dbReference type="PROSITE" id="PS00102">
    <property type="entry name" value="PHOSPHORYLASE"/>
    <property type="match status" value="1"/>
</dbReference>
<keyword evidence="8 10" id="KW-0119">Carbohydrate metabolism</keyword>
<dbReference type="GO" id="GO:0008184">
    <property type="term" value="F:glycogen phosphorylase activity"/>
    <property type="evidence" value="ECO:0007669"/>
    <property type="project" value="InterPro"/>
</dbReference>
<protein>
    <recommendedName>
        <fullName evidence="10">Alpha-1,4 glucan phosphorylase</fullName>
        <ecNumber evidence="10">2.4.1.1</ecNumber>
    </recommendedName>
</protein>
<evidence type="ECO:0000256" key="4">
    <source>
        <dbReference type="ARBA" id="ARBA00022533"/>
    </source>
</evidence>
<dbReference type="PANTHER" id="PTHR11468">
    <property type="entry name" value="GLYCOGEN PHOSPHORYLASE"/>
    <property type="match status" value="1"/>
</dbReference>
<keyword evidence="4" id="KW-0021">Allosteric enzyme</keyword>
<dbReference type="InterPro" id="IPR035090">
    <property type="entry name" value="Pyridoxal_P_attach_site"/>
</dbReference>
<dbReference type="GeneID" id="16992729"/>
<evidence type="ECO:0000256" key="10">
    <source>
        <dbReference type="RuleBase" id="RU000587"/>
    </source>
</evidence>
<gene>
    <name evidence="12" type="ORF">CYME_CMD184C</name>
</gene>
<evidence type="ECO:0000256" key="3">
    <source>
        <dbReference type="ARBA" id="ARBA00006047"/>
    </source>
</evidence>
<evidence type="ECO:0000256" key="5">
    <source>
        <dbReference type="ARBA" id="ARBA00022676"/>
    </source>
</evidence>
<keyword evidence="6 10" id="KW-0808">Transferase</keyword>
<dbReference type="PIRSF" id="PIRSF000460">
    <property type="entry name" value="Pprylas_GlgP"/>
    <property type="match status" value="1"/>
</dbReference>
<dbReference type="Pfam" id="PF00343">
    <property type="entry name" value="Phosphorylase"/>
    <property type="match status" value="1"/>
</dbReference>
<dbReference type="FunFam" id="3.40.50.2000:FF:000003">
    <property type="entry name" value="Alpha-1,4 glucan phosphorylase"/>
    <property type="match status" value="1"/>
</dbReference>
<dbReference type="EMBL" id="AP006486">
    <property type="protein sequence ID" value="BAM79237.1"/>
    <property type="molecule type" value="Genomic_DNA"/>
</dbReference>
<evidence type="ECO:0000256" key="9">
    <source>
        <dbReference type="PIRSR" id="PIRSR000460-1"/>
    </source>
</evidence>
<dbReference type="PANTHER" id="PTHR11468:SF3">
    <property type="entry name" value="GLYCOGEN PHOSPHORYLASE, LIVER FORM"/>
    <property type="match status" value="1"/>
</dbReference>
<keyword evidence="13" id="KW-1185">Reference proteome</keyword>
<sequence>MPFERKHRTASFQDLAVGVVSPPEMRPQPLAVSGSTTPVGVESLSKVLGTIELSPEEEERRRQLLWSLMSSYLARDVSSIQKYIVNHLEYSLARTRYNFDRSGAYYATALSVRDRLIEAWNDTQQYFTEKDCRRMYYLSLEFLMGRFLDNALINLGLREQYREALIELGFDLDEVEAEEREPGLGNGGLGRLAACFLDSVATLNYPGWGYGIRYRYGMFEQRIKNGYQIELPDFWLTRGNPFEIERLDVTYPVYFGGSVSQFTDNKGNLRFKWEPAEAVLAVAFDVPVPGYDTYNCINLRLWDSKPAREFDLSSFNVGDYYKILEMRQTSETLSAVLYPNDSTEAGKELRLKQQYFFVSATLQDIIRRFLKKDRPLTQLAEKVCIQLNDTHPTIGIVEMMRLLLDEYALGWTDAWKTVKAVFSYTNHTVLPEALEKWPVPLMERLLPRHMQLIFEINFRHLQEYARLSNNDGHLLERVSIIEEGFPKMVRMAQLAVVGSHTVNGVAEIHSELVRTRLFPDFNRFEPKKFVNITNGVTPRRWILEANPALSAVFSRWTESDEWILDLNQIRQLEQYAENPDLQREFFEAKKENKRRLAEYIREKNGVHVDVNALFDIQVKRIHEYKRQLLNILGVIARYNLIKSGKRDLVPRVFIFGGKAAAGYAQAKRIIRLINGVADVVNNDPDVGDLLKVVFLENYSVSLAEIIIPASDISEHISTAGMEASGTSNMKFVMNGGLIIGTMDGANIEIREEIGPENIFIFGLLAQEVDQARNELKYHGWKCTDGRFQNALGQLSRGMYCGQDTFQEIVRALDPANDYYLISRDFTSYMEAQDRVDAAYRDQRSWLAKCIVSTARMGKFSSDRSIHEYAERIWRIEPCAYTPSSITYKEPVEGVSEPTADGTAPKTTLRGT</sequence>
<evidence type="ECO:0000256" key="6">
    <source>
        <dbReference type="ARBA" id="ARBA00022679"/>
    </source>
</evidence>
<reference evidence="12 13" key="1">
    <citation type="journal article" date="2004" name="Nature">
        <title>Genome sequence of the ultrasmall unicellular red alga Cyanidioschyzon merolae 10D.</title>
        <authorList>
            <person name="Matsuzaki M."/>
            <person name="Misumi O."/>
            <person name="Shin-i T."/>
            <person name="Maruyama S."/>
            <person name="Takahara M."/>
            <person name="Miyagishima S."/>
            <person name="Mori T."/>
            <person name="Nishida K."/>
            <person name="Yagisawa F."/>
            <person name="Nishida K."/>
            <person name="Yoshida Y."/>
            <person name="Nishimura Y."/>
            <person name="Nakao S."/>
            <person name="Kobayashi T."/>
            <person name="Momoyama Y."/>
            <person name="Higashiyama T."/>
            <person name="Minoda A."/>
            <person name="Sano M."/>
            <person name="Nomoto H."/>
            <person name="Oishi K."/>
            <person name="Hayashi H."/>
            <person name="Ohta F."/>
            <person name="Nishizaka S."/>
            <person name="Haga S."/>
            <person name="Miura S."/>
            <person name="Morishita T."/>
            <person name="Kabeya Y."/>
            <person name="Terasawa K."/>
            <person name="Suzuki Y."/>
            <person name="Ishii Y."/>
            <person name="Asakawa S."/>
            <person name="Takano H."/>
            <person name="Ohta N."/>
            <person name="Kuroiwa H."/>
            <person name="Tanaka K."/>
            <person name="Shimizu N."/>
            <person name="Sugano S."/>
            <person name="Sato N."/>
            <person name="Nozaki H."/>
            <person name="Ogasawara N."/>
            <person name="Kohara Y."/>
            <person name="Kuroiwa T."/>
        </authorList>
    </citation>
    <scope>NUCLEOTIDE SEQUENCE [LARGE SCALE GENOMIC DNA]</scope>
    <source>
        <strain evidence="12 13">10D</strain>
    </source>
</reference>
<dbReference type="CDD" id="cd04300">
    <property type="entry name" value="GT35_Glycogen_Phosphorylase"/>
    <property type="match status" value="1"/>
</dbReference>
<comment type="function">
    <text evidence="10">Allosteric enzyme that catalyzes the rate-limiting step in glycogen catabolism, the phosphorolytic cleavage of glycogen to produce glucose-1-phosphate, and plays a central role in maintaining cellular and organismal glucose homeostasis.</text>
</comment>
<evidence type="ECO:0000256" key="11">
    <source>
        <dbReference type="SAM" id="MobiDB-lite"/>
    </source>
</evidence>
<evidence type="ECO:0000256" key="2">
    <source>
        <dbReference type="ARBA" id="ARBA00001933"/>
    </source>
</evidence>
<evidence type="ECO:0000256" key="8">
    <source>
        <dbReference type="ARBA" id="ARBA00023277"/>
    </source>
</evidence>
<feature type="modified residue" description="N6-(pyridoxal phosphate)lysine" evidence="9">
    <location>
        <position position="730"/>
    </location>
</feature>
<accession>M1VAQ4</accession>
<name>M1VAQ4_CYAM1</name>
<feature type="region of interest" description="Disordered" evidence="11">
    <location>
        <begin position="891"/>
        <end position="911"/>
    </location>
</feature>
<evidence type="ECO:0000256" key="7">
    <source>
        <dbReference type="ARBA" id="ARBA00022898"/>
    </source>
</evidence>
<dbReference type="InterPro" id="IPR011833">
    <property type="entry name" value="Glycg_phsphrylas"/>
</dbReference>
<dbReference type="Gramene" id="CMD184CT">
    <property type="protein sequence ID" value="CMD184CT"/>
    <property type="gene ID" value="CMD184C"/>
</dbReference>
<dbReference type="KEGG" id="cme:CYME_CMD184C"/>
<proteinExistence type="inferred from homology"/>
<keyword evidence="7 9" id="KW-0663">Pyridoxal phosphate</keyword>
<evidence type="ECO:0000313" key="13">
    <source>
        <dbReference type="Proteomes" id="UP000007014"/>
    </source>
</evidence>
<evidence type="ECO:0000313" key="12">
    <source>
        <dbReference type="EMBL" id="BAM79237.1"/>
    </source>
</evidence>
<comment type="catalytic activity">
    <reaction evidence="1 10">
        <text>[(1-&gt;4)-alpha-D-glucosyl](n) + phosphate = [(1-&gt;4)-alpha-D-glucosyl](n-1) + alpha-D-glucose 1-phosphate</text>
        <dbReference type="Rhea" id="RHEA:41732"/>
        <dbReference type="Rhea" id="RHEA-COMP:9584"/>
        <dbReference type="Rhea" id="RHEA-COMP:9586"/>
        <dbReference type="ChEBI" id="CHEBI:15444"/>
        <dbReference type="ChEBI" id="CHEBI:43474"/>
        <dbReference type="ChEBI" id="CHEBI:58601"/>
        <dbReference type="EC" id="2.4.1.1"/>
    </reaction>
</comment>
<dbReference type="FunFam" id="3.40.50.2000:FF:000002">
    <property type="entry name" value="Alpha-1,4 glucan phosphorylase"/>
    <property type="match status" value="1"/>
</dbReference>
<dbReference type="GO" id="GO:0030170">
    <property type="term" value="F:pyridoxal phosphate binding"/>
    <property type="evidence" value="ECO:0007669"/>
    <property type="project" value="InterPro"/>
</dbReference>
<reference evidence="12 13" key="2">
    <citation type="journal article" date="2007" name="BMC Biol.">
        <title>A 100%-complete sequence reveals unusually simple genomic features in the hot-spring red alga Cyanidioschyzon merolae.</title>
        <authorList>
            <person name="Nozaki H."/>
            <person name="Takano H."/>
            <person name="Misumi O."/>
            <person name="Terasawa K."/>
            <person name="Matsuzaki M."/>
            <person name="Maruyama S."/>
            <person name="Nishida K."/>
            <person name="Yagisawa F."/>
            <person name="Yoshida Y."/>
            <person name="Fujiwara T."/>
            <person name="Takio S."/>
            <person name="Tamura K."/>
            <person name="Chung S.J."/>
            <person name="Nakamura S."/>
            <person name="Kuroiwa H."/>
            <person name="Tanaka K."/>
            <person name="Sato N."/>
            <person name="Kuroiwa T."/>
        </authorList>
    </citation>
    <scope>NUCLEOTIDE SEQUENCE [LARGE SCALE GENOMIC DNA]</scope>
    <source>
        <strain evidence="12 13">10D</strain>
    </source>
</reference>
<dbReference type="Gene3D" id="3.40.50.2000">
    <property type="entry name" value="Glycogen Phosphorylase B"/>
    <property type="match status" value="2"/>
</dbReference>
<dbReference type="InterPro" id="IPR000811">
    <property type="entry name" value="Glyco_trans_35"/>
</dbReference>
<dbReference type="STRING" id="280699.M1VAQ4"/>
<dbReference type="AlphaFoldDB" id="M1VAQ4"/>
<dbReference type="HOGENOM" id="CLU_010198_2_1_1"/>
<dbReference type="GO" id="GO:0005980">
    <property type="term" value="P:glycogen catabolic process"/>
    <property type="evidence" value="ECO:0007669"/>
    <property type="project" value="TreeGrafter"/>
</dbReference>
<dbReference type="SUPFAM" id="SSF53756">
    <property type="entry name" value="UDP-Glycosyltransferase/glycogen phosphorylase"/>
    <property type="match status" value="1"/>
</dbReference>
<dbReference type="OrthoDB" id="9215500at2759"/>
<organism evidence="12 13">
    <name type="scientific">Cyanidioschyzon merolae (strain NIES-3377 / 10D)</name>
    <name type="common">Unicellular red alga</name>
    <dbReference type="NCBI Taxonomy" id="280699"/>
    <lineage>
        <taxon>Eukaryota</taxon>
        <taxon>Rhodophyta</taxon>
        <taxon>Bangiophyceae</taxon>
        <taxon>Cyanidiales</taxon>
        <taxon>Cyanidiaceae</taxon>
        <taxon>Cyanidioschyzon</taxon>
    </lineage>
</organism>
<dbReference type="GO" id="GO:0005737">
    <property type="term" value="C:cytoplasm"/>
    <property type="evidence" value="ECO:0007669"/>
    <property type="project" value="TreeGrafter"/>
</dbReference>
<dbReference type="NCBIfam" id="TIGR02093">
    <property type="entry name" value="P_ylase"/>
    <property type="match status" value="1"/>
</dbReference>
<dbReference type="OMA" id="WLKQANP"/>
<dbReference type="eggNOG" id="KOG2099">
    <property type="taxonomic scope" value="Eukaryota"/>
</dbReference>
<comment type="cofactor">
    <cofactor evidence="2 10">
        <name>pyridoxal 5'-phosphate</name>
        <dbReference type="ChEBI" id="CHEBI:597326"/>
    </cofactor>
</comment>
<evidence type="ECO:0000256" key="1">
    <source>
        <dbReference type="ARBA" id="ARBA00001275"/>
    </source>
</evidence>
<keyword evidence="5 10" id="KW-0328">Glycosyltransferase</keyword>
<dbReference type="RefSeq" id="XP_005535523.1">
    <property type="nucleotide sequence ID" value="XM_005535466.1"/>
</dbReference>
<dbReference type="Proteomes" id="UP000007014">
    <property type="component" value="Chromosome 4"/>
</dbReference>